<sequence length="1132" mass="125626">MNQSLRRLLPAEPPQSTLDWDQVDGILRYLDSLESVINSSSEEVSANIQNFGVFSLASASCPAPVDDPSTTAPYMPKDFQLENGYELNFDPDPVLIGSESSHDNSEAEAAWNLCNLHGEQLPLDFPPQQVLAPSAISVPPGIVSTPSDPSDNAVGSQPFEVGALLFLEDANSRLPNKAAQALPTPTHCLENLEVPSQERLLMGHYRNRVVNLFCVIDNAKSPWKTIHLARVLQCAGELSFGGTTTRIRDALRKTLLSISAFYLSNDCRARHRNDEAESWGTVASRYRCDAIGLLKYAVETDLYADKRPKYKEFLATMLSMVTINVMSGDTSTCSVHLDGAERLINHMEARKSTFSRKAQSLHRIYLYLRVIYESTAVRKPRCGVSRFSPSLGSQKTFGPQPAVPRSHLLIEEDTTPSSMMPMAPNVLESESPISDMSTYECIYGIPQNLLILLKESIELIDEVNSYRSNPDTLSIPESLSQACDELEQKIMDWPLHKHLNRCKMSKNSTSATIIYHQTRAFLNALIIFFSQGVRLMSHRYLRQYVEAILDSIEAIEQLKAETKILAAPLFWPAFMGATEAFEPRHQERFRQWASVLHVPAWRRFSQSSSRIEQKVLPNACSRAKGRDWRIVSAIVAVVASLAGYGVSKIPNGDANVPNRMTGVLDPERLPPVKYATLEDMKKAIAEIEYELRDTEDIISTDDEDLKMHGFSEWSSVKLDTLPIAVAYPRNTDQVSTIARICHKWKVPIIPYSGGSSLEGHTAAPFGGVSMDFMYMDQIIKVNEDDMDVVVQPSVQWVDLNEKLKQMGSGLFFPMDPAPSAKIGGMISTNCSGTNAVRYGTMRDWVINLTVVLADGTVIKTRQRPRKCSAGYNLTGLFVGSEGTLGIVTEATLKLAVLPENYSVAVVPFNTIHDAVSAATKVIRKGIPVAALELMDETQMRIVNNSGVTRPRVWKESPTLFFKFAGSKAMLDETIQNVKQIVEAHGSEGFEFARDEQEQALLWSARKESLYSLLALRKDGEEMSDIIVASKQEAGALGLNACVKGHVGDGNFHENITYDSTRPEEVEKAKSAVKNMVQRAIEMEGTCTGEHGIGFGKKEALQQEVGSRTLSCMKILKASFDPHWIMYDFNSQP</sequence>
<reference evidence="11" key="1">
    <citation type="submission" date="2021-08" db="EMBL/GenBank/DDBJ databases">
        <title>Global Aspergillus fumigatus from environmental and clinical sources.</title>
        <authorList>
            <person name="Barber A."/>
            <person name="Sae-Ong T."/>
        </authorList>
    </citation>
    <scope>NUCLEOTIDE SEQUENCE</scope>
    <source>
        <strain evidence="11">NRZ-2016-071</strain>
    </source>
</reference>
<evidence type="ECO:0000256" key="1">
    <source>
        <dbReference type="ARBA" id="ARBA00001974"/>
    </source>
</evidence>
<dbReference type="InterPro" id="IPR016171">
    <property type="entry name" value="Vanillyl_alc_oxidase_C-sub2"/>
</dbReference>
<dbReference type="GO" id="GO:0005739">
    <property type="term" value="C:mitochondrion"/>
    <property type="evidence" value="ECO:0007669"/>
    <property type="project" value="UniProtKB-SubCell"/>
</dbReference>
<dbReference type="InterPro" id="IPR006094">
    <property type="entry name" value="Oxid_FAD_bind_N"/>
</dbReference>
<dbReference type="FunFam" id="3.30.70.2740:FF:000001">
    <property type="entry name" value="D-lactate dehydrogenase mitochondrial"/>
    <property type="match status" value="1"/>
</dbReference>
<evidence type="ECO:0000256" key="6">
    <source>
        <dbReference type="ARBA" id="ARBA00022946"/>
    </source>
</evidence>
<dbReference type="GO" id="GO:0071949">
    <property type="term" value="F:FAD binding"/>
    <property type="evidence" value="ECO:0007669"/>
    <property type="project" value="InterPro"/>
</dbReference>
<dbReference type="Gene3D" id="3.30.70.2740">
    <property type="match status" value="1"/>
</dbReference>
<dbReference type="AlphaFoldDB" id="A0A8H4IAY1"/>
<dbReference type="Pfam" id="PF02913">
    <property type="entry name" value="FAD-oxidase_C"/>
    <property type="match status" value="1"/>
</dbReference>
<evidence type="ECO:0000256" key="9">
    <source>
        <dbReference type="ARBA" id="ARBA00038897"/>
    </source>
</evidence>
<dbReference type="InterPro" id="IPR016166">
    <property type="entry name" value="FAD-bd_PCMH"/>
</dbReference>
<dbReference type="Gene3D" id="3.30.465.10">
    <property type="match status" value="1"/>
</dbReference>
<evidence type="ECO:0000256" key="5">
    <source>
        <dbReference type="ARBA" id="ARBA00022827"/>
    </source>
</evidence>
<evidence type="ECO:0000256" key="4">
    <source>
        <dbReference type="ARBA" id="ARBA00022630"/>
    </source>
</evidence>
<evidence type="ECO:0000313" key="11">
    <source>
        <dbReference type="EMBL" id="KAH1899970.1"/>
    </source>
</evidence>
<evidence type="ECO:0000256" key="7">
    <source>
        <dbReference type="ARBA" id="ARBA00023002"/>
    </source>
</evidence>
<feature type="domain" description="FAD-binding PCMH-type" evidence="10">
    <location>
        <begin position="718"/>
        <end position="897"/>
    </location>
</feature>
<comment type="similarity">
    <text evidence="3">Belongs to the FAD-binding oxidoreductase/transferase type 4 family.</text>
</comment>
<dbReference type="InterPro" id="IPR021858">
    <property type="entry name" value="Fun_TF"/>
</dbReference>
<evidence type="ECO:0000256" key="3">
    <source>
        <dbReference type="ARBA" id="ARBA00008000"/>
    </source>
</evidence>
<keyword evidence="8" id="KW-0496">Mitochondrion</keyword>
<dbReference type="InterPro" id="IPR016164">
    <property type="entry name" value="FAD-linked_Oxase-like_C"/>
</dbReference>
<keyword evidence="5" id="KW-0274">FAD</keyword>
<dbReference type="SUPFAM" id="SSF56176">
    <property type="entry name" value="FAD-binding/transporter-associated domain-like"/>
    <property type="match status" value="1"/>
</dbReference>
<dbReference type="Pfam" id="PF11951">
    <property type="entry name" value="Fungal_trans_2"/>
    <property type="match status" value="1"/>
</dbReference>
<comment type="cofactor">
    <cofactor evidence="1">
        <name>FAD</name>
        <dbReference type="ChEBI" id="CHEBI:57692"/>
    </cofactor>
</comment>
<evidence type="ECO:0000259" key="10">
    <source>
        <dbReference type="PROSITE" id="PS51387"/>
    </source>
</evidence>
<comment type="caution">
    <text evidence="11">The sequence shown here is derived from an EMBL/GenBank/DDBJ whole genome shotgun (WGS) entry which is preliminary data.</text>
</comment>
<dbReference type="EC" id="1.1.2.4" evidence="9"/>
<dbReference type="FunFam" id="3.30.465.10:FF:000014">
    <property type="entry name" value="D-lactate dehydrogenase (Cytochrome), putative"/>
    <property type="match status" value="1"/>
</dbReference>
<protein>
    <recommendedName>
        <fullName evidence="9">D-lactate dehydrogenase (cytochrome)</fullName>
        <ecNumber evidence="9">1.1.2.4</ecNumber>
    </recommendedName>
</protein>
<dbReference type="GO" id="GO:0004458">
    <property type="term" value="F:D-lactate dehydrogenase (cytochrome) activity"/>
    <property type="evidence" value="ECO:0007669"/>
    <property type="project" value="UniProtKB-EC"/>
</dbReference>
<keyword evidence="6" id="KW-0809">Transit peptide</keyword>
<dbReference type="PROSITE" id="PS51387">
    <property type="entry name" value="FAD_PCMH"/>
    <property type="match status" value="1"/>
</dbReference>
<keyword evidence="4" id="KW-0285">Flavoprotein</keyword>
<dbReference type="InterPro" id="IPR004113">
    <property type="entry name" value="FAD-bd_oxidored_4_C"/>
</dbReference>
<comment type="subcellular location">
    <subcellularLocation>
        <location evidence="2">Mitochondrion</location>
    </subcellularLocation>
</comment>
<gene>
    <name evidence="11" type="ORF">KXV57_008846</name>
</gene>
<keyword evidence="7" id="KW-0560">Oxidoreductase</keyword>
<evidence type="ECO:0000256" key="8">
    <source>
        <dbReference type="ARBA" id="ARBA00023128"/>
    </source>
</evidence>
<dbReference type="InterPro" id="IPR036318">
    <property type="entry name" value="FAD-bd_PCMH-like_sf"/>
</dbReference>
<dbReference type="InterPro" id="IPR016169">
    <property type="entry name" value="FAD-bd_PCMH_sub2"/>
</dbReference>
<dbReference type="Gene3D" id="1.10.45.10">
    <property type="entry name" value="Vanillyl-alcohol Oxidase, Chain A, domain 4"/>
    <property type="match status" value="1"/>
</dbReference>
<accession>A0A8H4IAY1</accession>
<proteinExistence type="inferred from homology"/>
<dbReference type="GO" id="GO:0008720">
    <property type="term" value="F:D-lactate dehydrogenase (NAD+) activity"/>
    <property type="evidence" value="ECO:0007669"/>
    <property type="project" value="TreeGrafter"/>
</dbReference>
<dbReference type="Proteomes" id="UP000813423">
    <property type="component" value="Unassembled WGS sequence"/>
</dbReference>
<dbReference type="EMBL" id="JAIBSC010000080">
    <property type="protein sequence ID" value="KAH1899970.1"/>
    <property type="molecule type" value="Genomic_DNA"/>
</dbReference>
<dbReference type="PANTHER" id="PTHR11748">
    <property type="entry name" value="D-LACTATE DEHYDROGENASE"/>
    <property type="match status" value="1"/>
</dbReference>
<dbReference type="SUPFAM" id="SSF55103">
    <property type="entry name" value="FAD-linked oxidases, C-terminal domain"/>
    <property type="match status" value="1"/>
</dbReference>
<dbReference type="PANTHER" id="PTHR11748:SF111">
    <property type="entry name" value="D-LACTATE DEHYDROGENASE, MITOCHONDRIAL-RELATED"/>
    <property type="match status" value="1"/>
</dbReference>
<evidence type="ECO:0000256" key="2">
    <source>
        <dbReference type="ARBA" id="ARBA00004173"/>
    </source>
</evidence>
<dbReference type="Pfam" id="PF01565">
    <property type="entry name" value="FAD_binding_4"/>
    <property type="match status" value="1"/>
</dbReference>
<organism evidence="11 12">
    <name type="scientific">Aspergillus fumigatus</name>
    <name type="common">Neosartorya fumigata</name>
    <dbReference type="NCBI Taxonomy" id="746128"/>
    <lineage>
        <taxon>Eukaryota</taxon>
        <taxon>Fungi</taxon>
        <taxon>Dikarya</taxon>
        <taxon>Ascomycota</taxon>
        <taxon>Pezizomycotina</taxon>
        <taxon>Eurotiomycetes</taxon>
        <taxon>Eurotiomycetidae</taxon>
        <taxon>Eurotiales</taxon>
        <taxon>Aspergillaceae</taxon>
        <taxon>Aspergillus</taxon>
        <taxon>Aspergillus subgen. Fumigati</taxon>
    </lineage>
</organism>
<evidence type="ECO:0000313" key="12">
    <source>
        <dbReference type="Proteomes" id="UP000813423"/>
    </source>
</evidence>
<dbReference type="GO" id="GO:1903457">
    <property type="term" value="P:lactate catabolic process"/>
    <property type="evidence" value="ECO:0007669"/>
    <property type="project" value="TreeGrafter"/>
</dbReference>
<name>A0A8H4IAY1_ASPFM</name>